<proteinExistence type="predicted"/>
<protein>
    <submittedName>
        <fullName evidence="1">Uncharacterized protein</fullName>
    </submittedName>
</protein>
<accession>A0A151JFX1</accession>
<name>A0A151JFX1_9VIBR</name>
<sequence length="162" mass="18432">MRGEYVCAISNKVWVSAIQYAVENIDQFSFDADSMHMLWIVNGGHIRRHVSDDKLILKWLKLILPKYEGGELQLYRGECQFLYDQGLIGFCWTPKKQVAEKFARGLNATESGGVLLSAYVSSEAILSAPNSHSADWLEESEYTCDPTQIRSIEVLHKYPKLD</sequence>
<evidence type="ECO:0000313" key="2">
    <source>
        <dbReference type="Proteomes" id="UP000075349"/>
    </source>
</evidence>
<evidence type="ECO:0000313" key="1">
    <source>
        <dbReference type="EMBL" id="KYN24679.1"/>
    </source>
</evidence>
<comment type="caution">
    <text evidence="1">The sequence shown here is derived from an EMBL/GenBank/DDBJ whole genome shotgun (WGS) entry which is preliminary data.</text>
</comment>
<dbReference type="AlphaFoldDB" id="A0A151JFX1"/>
<dbReference type="Proteomes" id="UP000075349">
    <property type="component" value="Unassembled WGS sequence"/>
</dbReference>
<dbReference type="EMBL" id="LOMK01000001">
    <property type="protein sequence ID" value="KYN24679.1"/>
    <property type="molecule type" value="Genomic_DNA"/>
</dbReference>
<reference evidence="2" key="1">
    <citation type="submission" date="2015-12" db="EMBL/GenBank/DDBJ databases">
        <authorList>
            <person name="Tarr C.L."/>
            <person name="Gladney L.M."/>
        </authorList>
    </citation>
    <scope>NUCLEOTIDE SEQUENCE [LARGE SCALE GENOMIC DNA]</scope>
    <source>
        <strain evidence="2">2756-81</strain>
    </source>
</reference>
<gene>
    <name evidence="1" type="ORF">AUQ44_01970</name>
</gene>
<organism evidence="1 2">
    <name type="scientific">Vibrio cidicii</name>
    <dbReference type="NCBI Taxonomy" id="1763883"/>
    <lineage>
        <taxon>Bacteria</taxon>
        <taxon>Pseudomonadati</taxon>
        <taxon>Pseudomonadota</taxon>
        <taxon>Gammaproteobacteria</taxon>
        <taxon>Vibrionales</taxon>
        <taxon>Vibrionaceae</taxon>
        <taxon>Vibrio</taxon>
    </lineage>
</organism>